<evidence type="ECO:0000259" key="1">
    <source>
        <dbReference type="SMART" id="SM00672"/>
    </source>
</evidence>
<keyword evidence="3" id="KW-1185">Reference proteome</keyword>
<reference evidence="2 3" key="1">
    <citation type="submission" date="2024-02" db="EMBL/GenBank/DDBJ databases">
        <title>De novo assembly and annotation of 12 fungi associated with fruit tree decline syndrome in Ontario, Canada.</title>
        <authorList>
            <person name="Sulman M."/>
            <person name="Ellouze W."/>
            <person name="Ilyukhin E."/>
        </authorList>
    </citation>
    <scope>NUCLEOTIDE SEQUENCE [LARGE SCALE GENOMIC DNA]</scope>
    <source>
        <strain evidence="2 3">M97-236</strain>
    </source>
</reference>
<gene>
    <name evidence="2" type="ORF">SLS59_008002</name>
</gene>
<feature type="domain" description="Glycosyl transferase CAP10" evidence="1">
    <location>
        <begin position="158"/>
        <end position="401"/>
    </location>
</feature>
<dbReference type="SMART" id="SM00672">
    <property type="entry name" value="CAP10"/>
    <property type="match status" value="1"/>
</dbReference>
<organism evidence="2 3">
    <name type="scientific">Nothophoma quercina</name>
    <dbReference type="NCBI Taxonomy" id="749835"/>
    <lineage>
        <taxon>Eukaryota</taxon>
        <taxon>Fungi</taxon>
        <taxon>Dikarya</taxon>
        <taxon>Ascomycota</taxon>
        <taxon>Pezizomycotina</taxon>
        <taxon>Dothideomycetes</taxon>
        <taxon>Pleosporomycetidae</taxon>
        <taxon>Pleosporales</taxon>
        <taxon>Pleosporineae</taxon>
        <taxon>Didymellaceae</taxon>
        <taxon>Nothophoma</taxon>
    </lineage>
</organism>
<dbReference type="EMBL" id="JAKIXB020000030">
    <property type="protein sequence ID" value="KAL1596013.1"/>
    <property type="molecule type" value="Genomic_DNA"/>
</dbReference>
<dbReference type="InterPro" id="IPR051091">
    <property type="entry name" value="O-Glucosyltr/Glycosyltrsf_90"/>
</dbReference>
<protein>
    <recommendedName>
        <fullName evidence="1">Glycosyl transferase CAP10 domain-containing protein</fullName>
    </recommendedName>
</protein>
<dbReference type="InterPro" id="IPR006598">
    <property type="entry name" value="CAP10"/>
</dbReference>
<evidence type="ECO:0000313" key="3">
    <source>
        <dbReference type="Proteomes" id="UP001521222"/>
    </source>
</evidence>
<dbReference type="Proteomes" id="UP001521222">
    <property type="component" value="Unassembled WGS sequence"/>
</dbReference>
<evidence type="ECO:0000313" key="2">
    <source>
        <dbReference type="EMBL" id="KAL1596013.1"/>
    </source>
</evidence>
<dbReference type="Pfam" id="PF05686">
    <property type="entry name" value="Glyco_transf_90"/>
    <property type="match status" value="1"/>
</dbReference>
<comment type="caution">
    <text evidence="2">The sequence shown here is derived from an EMBL/GenBank/DDBJ whole genome shotgun (WGS) entry which is preliminary data.</text>
</comment>
<dbReference type="PANTHER" id="PTHR12203">
    <property type="entry name" value="KDEL LYS-ASP-GLU-LEU CONTAINING - RELATED"/>
    <property type="match status" value="1"/>
</dbReference>
<dbReference type="PANTHER" id="PTHR12203:SF107">
    <property type="entry name" value="GLYCOSYL TRANSFERASE CAP10 DOMAIN-CONTAINING PROTEIN"/>
    <property type="match status" value="1"/>
</dbReference>
<sequence>MSTKPYTGPSVADMIRDRTLAENIVKHHNHPTSDSILDDDNLSLLQRFVADPSVRDQILKDEGIDPNGSLQGQQASLAAYVVWAHGRDEVNGGFLKDGDIKMLRQWFEGGKKSYKLFVVDSGKPEECYVTNGNERERILGTLAQIDRALSTSPTSDPSVPNIEFSLSLDDLPRRSKGKGVFFGYTRKEGREYNDIWMMPNYAYWSWNYTHAPSWNSIRREIELKEKEVPWEKKDPRIVWRGKIKMAKLRKELVRVSEGKSWSDIKPVVINNATDVHTKDVMNLRQFCGYKFTVQTEGTSYSGRLKYLQLCRSALVTHPLEWQEFHTHLMRLAGPDVNYIEASENFQNLEAAMDYYRIHDGEAQEIARNSYETFARRYLTPAAVTCYWRRLFWTWSSVQGYEPQLYAPDKEGNMVMRATPWTAFAANWPHDPSVIP</sequence>
<name>A0ABR3QVI0_9PLEO</name>
<accession>A0ABR3QVI0</accession>
<proteinExistence type="predicted"/>